<reference evidence="3" key="1">
    <citation type="submission" date="2019-11" db="EMBL/GenBank/DDBJ databases">
        <authorList>
            <person name="Feng L."/>
        </authorList>
    </citation>
    <scope>NUCLEOTIDE SEQUENCE</scope>
    <source>
        <strain evidence="3">RgnavusLFYP36</strain>
    </source>
</reference>
<dbReference type="InterPro" id="IPR001387">
    <property type="entry name" value="Cro/C1-type_HTH"/>
</dbReference>
<dbReference type="PROSITE" id="PS50943">
    <property type="entry name" value="HTH_CROC1"/>
    <property type="match status" value="1"/>
</dbReference>
<organism evidence="3">
    <name type="scientific">Mediterraneibacter gnavus</name>
    <name type="common">Ruminococcus gnavus</name>
    <dbReference type="NCBI Taxonomy" id="33038"/>
    <lineage>
        <taxon>Bacteria</taxon>
        <taxon>Bacillati</taxon>
        <taxon>Bacillota</taxon>
        <taxon>Clostridia</taxon>
        <taxon>Lachnospirales</taxon>
        <taxon>Lachnospiraceae</taxon>
        <taxon>Mediterraneibacter</taxon>
    </lineage>
</organism>
<evidence type="ECO:0000256" key="1">
    <source>
        <dbReference type="ARBA" id="ARBA00023125"/>
    </source>
</evidence>
<dbReference type="Gene3D" id="1.10.260.40">
    <property type="entry name" value="lambda repressor-like DNA-binding domains"/>
    <property type="match status" value="1"/>
</dbReference>
<dbReference type="PANTHER" id="PTHR46558">
    <property type="entry name" value="TRACRIPTIONAL REGULATORY PROTEIN-RELATED-RELATED"/>
    <property type="match status" value="1"/>
</dbReference>
<gene>
    <name evidence="3" type="primary">immR_9</name>
    <name evidence="3" type="ORF">RGLFYP36_03136</name>
</gene>
<dbReference type="CDD" id="cd00093">
    <property type="entry name" value="HTH_XRE"/>
    <property type="match status" value="1"/>
</dbReference>
<dbReference type="SUPFAM" id="SSF47413">
    <property type="entry name" value="lambda repressor-like DNA-binding domains"/>
    <property type="match status" value="1"/>
</dbReference>
<accession>A0A6N2Z8X3</accession>
<name>A0A6N2Z8X3_MEDGN</name>
<dbReference type="RefSeq" id="WP_156733553.1">
    <property type="nucleotide sequence ID" value="NZ_CACRUU010000021.1"/>
</dbReference>
<keyword evidence="1" id="KW-0238">DNA-binding</keyword>
<protein>
    <submittedName>
        <fullName evidence="3">HTH-type transcriptional regulator ImmR</fullName>
    </submittedName>
</protein>
<dbReference type="PANTHER" id="PTHR46558:SF4">
    <property type="entry name" value="DNA-BIDING PHAGE PROTEIN"/>
    <property type="match status" value="1"/>
</dbReference>
<dbReference type="Pfam" id="PF01381">
    <property type="entry name" value="HTH_3"/>
    <property type="match status" value="1"/>
</dbReference>
<proteinExistence type="predicted"/>
<evidence type="ECO:0000259" key="2">
    <source>
        <dbReference type="PROSITE" id="PS50943"/>
    </source>
</evidence>
<feature type="domain" description="HTH cro/C1-type" evidence="2">
    <location>
        <begin position="12"/>
        <end position="66"/>
    </location>
</feature>
<dbReference type="GO" id="GO:0003677">
    <property type="term" value="F:DNA binding"/>
    <property type="evidence" value="ECO:0007669"/>
    <property type="project" value="UniProtKB-KW"/>
</dbReference>
<evidence type="ECO:0000313" key="3">
    <source>
        <dbReference type="EMBL" id="VYT76095.1"/>
    </source>
</evidence>
<sequence>MAQTDSRLGDMIRDCREKLGLTQEEAAEKLQVNLTHYGNIERAVCNPSLPLFLRIAKELNLSVDAYIFSSKDDTTSEITRLLSKCSQRERQIILENILTLLKNRDECTQIDVKE</sequence>
<dbReference type="SMART" id="SM00530">
    <property type="entry name" value="HTH_XRE"/>
    <property type="match status" value="1"/>
</dbReference>
<dbReference type="InterPro" id="IPR010982">
    <property type="entry name" value="Lambda_DNA-bd_dom_sf"/>
</dbReference>
<dbReference type="AlphaFoldDB" id="A0A6N2Z8X3"/>
<dbReference type="EMBL" id="CACRUU010000021">
    <property type="protein sequence ID" value="VYT76095.1"/>
    <property type="molecule type" value="Genomic_DNA"/>
</dbReference>